<evidence type="ECO:0000313" key="3">
    <source>
        <dbReference type="Proteomes" id="UP001431784"/>
    </source>
</evidence>
<accession>A0ABT5TFB1</accession>
<gene>
    <name evidence="2" type="ORF">PUT78_22445</name>
</gene>
<feature type="non-terminal residue" evidence="2">
    <location>
        <position position="129"/>
    </location>
</feature>
<name>A0ABT5TFB1_9RHOB</name>
<keyword evidence="3" id="KW-1185">Reference proteome</keyword>
<feature type="compositionally biased region" description="Pro residues" evidence="1">
    <location>
        <begin position="104"/>
        <end position="113"/>
    </location>
</feature>
<sequence length="129" mass="13862">MAMNPASARAWCRAQWGGICEPIGHAAQVRAEGSPVIRHLDRFWMNNRNTVGEAIFVRDTATYAPPEDDDPLPGSLVMSDASPEPLIMGAQYAQALHTQTVPQQSPPRVPPVNPNTGVPSNLPPAANDN</sequence>
<dbReference type="EMBL" id="JAQZSM010000060">
    <property type="protein sequence ID" value="MDD7973809.1"/>
    <property type="molecule type" value="Genomic_DNA"/>
</dbReference>
<dbReference type="Proteomes" id="UP001431784">
    <property type="component" value="Unassembled WGS sequence"/>
</dbReference>
<evidence type="ECO:0000313" key="2">
    <source>
        <dbReference type="EMBL" id="MDD7973809.1"/>
    </source>
</evidence>
<organism evidence="2 3">
    <name type="scientific">Roseinatronobacter alkalisoli</name>
    <dbReference type="NCBI Taxonomy" id="3028235"/>
    <lineage>
        <taxon>Bacteria</taxon>
        <taxon>Pseudomonadati</taxon>
        <taxon>Pseudomonadota</taxon>
        <taxon>Alphaproteobacteria</taxon>
        <taxon>Rhodobacterales</taxon>
        <taxon>Paracoccaceae</taxon>
        <taxon>Roseinatronobacter</taxon>
    </lineage>
</organism>
<proteinExistence type="predicted"/>
<protein>
    <submittedName>
        <fullName evidence="2">Uncharacterized protein</fullName>
    </submittedName>
</protein>
<feature type="region of interest" description="Disordered" evidence="1">
    <location>
        <begin position="94"/>
        <end position="129"/>
    </location>
</feature>
<evidence type="ECO:0000256" key="1">
    <source>
        <dbReference type="SAM" id="MobiDB-lite"/>
    </source>
</evidence>
<comment type="caution">
    <text evidence="2">The sequence shown here is derived from an EMBL/GenBank/DDBJ whole genome shotgun (WGS) entry which is preliminary data.</text>
</comment>
<reference evidence="2" key="1">
    <citation type="submission" date="2023-02" db="EMBL/GenBank/DDBJ databases">
        <title>Description of Roseinatronobacter alkalisoli sp. nov., an alkaliphilic bacerium isolated from soda soil.</title>
        <authorList>
            <person name="Wei W."/>
        </authorList>
    </citation>
    <scope>NUCLEOTIDE SEQUENCE</scope>
    <source>
        <strain evidence="2">HJB301</strain>
    </source>
</reference>